<evidence type="ECO:0000313" key="5">
    <source>
        <dbReference type="EMBL" id="CAB4966915.1"/>
    </source>
</evidence>
<dbReference type="GO" id="GO:0006506">
    <property type="term" value="P:GPI anchor biosynthetic process"/>
    <property type="evidence" value="ECO:0007669"/>
    <property type="project" value="TreeGrafter"/>
</dbReference>
<dbReference type="PANTHER" id="PTHR14859:SF1">
    <property type="entry name" value="PGAP2-INTERACTING PROTEIN"/>
    <property type="match status" value="1"/>
</dbReference>
<reference evidence="3" key="1">
    <citation type="submission" date="2020-05" db="EMBL/GenBank/DDBJ databases">
        <authorList>
            <person name="Chiriac C."/>
            <person name="Salcher M."/>
            <person name="Ghai R."/>
            <person name="Kavagutti S V."/>
        </authorList>
    </citation>
    <scope>NUCLEOTIDE SEQUENCE</scope>
</reference>
<feature type="domain" description="Endonuclease/exonuclease/phosphatase" evidence="1">
    <location>
        <begin position="26"/>
        <end position="269"/>
    </location>
</feature>
<dbReference type="GO" id="GO:0016020">
    <property type="term" value="C:membrane"/>
    <property type="evidence" value="ECO:0007669"/>
    <property type="project" value="GOC"/>
</dbReference>
<dbReference type="EMBL" id="CAEZUK010000071">
    <property type="protein sequence ID" value="CAB4598540.1"/>
    <property type="molecule type" value="Genomic_DNA"/>
</dbReference>
<dbReference type="InterPro" id="IPR005135">
    <property type="entry name" value="Endo/exonuclease/phosphatase"/>
</dbReference>
<evidence type="ECO:0000313" key="4">
    <source>
        <dbReference type="EMBL" id="CAB4771224.1"/>
    </source>
</evidence>
<dbReference type="SUPFAM" id="SSF56219">
    <property type="entry name" value="DNase I-like"/>
    <property type="match status" value="1"/>
</dbReference>
<dbReference type="EMBL" id="CAFBQJ010000004">
    <property type="protein sequence ID" value="CAB5044043.1"/>
    <property type="molecule type" value="Genomic_DNA"/>
</dbReference>
<evidence type="ECO:0000313" key="3">
    <source>
        <dbReference type="EMBL" id="CAB4598540.1"/>
    </source>
</evidence>
<dbReference type="InterPro" id="IPR051916">
    <property type="entry name" value="GPI-anchor_lipid_remodeler"/>
</dbReference>
<dbReference type="Pfam" id="PF03372">
    <property type="entry name" value="Exo_endo_phos"/>
    <property type="match status" value="1"/>
</dbReference>
<dbReference type="GO" id="GO:0003824">
    <property type="term" value="F:catalytic activity"/>
    <property type="evidence" value="ECO:0007669"/>
    <property type="project" value="InterPro"/>
</dbReference>
<protein>
    <submittedName>
        <fullName evidence="3">Unannotated protein</fullName>
    </submittedName>
</protein>
<dbReference type="EMBL" id="CAFBRX010000054">
    <property type="protein sequence ID" value="CAB5120636.1"/>
    <property type="molecule type" value="Genomic_DNA"/>
</dbReference>
<dbReference type="EMBL" id="CAEZSL010000008">
    <property type="protein sequence ID" value="CAB4533081.1"/>
    <property type="molecule type" value="Genomic_DNA"/>
</dbReference>
<dbReference type="Gene3D" id="3.60.10.10">
    <property type="entry name" value="Endonuclease/exonuclease/phosphatase"/>
    <property type="match status" value="1"/>
</dbReference>
<proteinExistence type="predicted"/>
<evidence type="ECO:0000313" key="2">
    <source>
        <dbReference type="EMBL" id="CAB4533081.1"/>
    </source>
</evidence>
<evidence type="ECO:0000313" key="7">
    <source>
        <dbReference type="EMBL" id="CAB5120636.1"/>
    </source>
</evidence>
<sequence>MHAVDCLCRLRRHRAGDTDHALIRVLTWNLWWHFGPWEERQSVIEEVLREENPDVVFLQEVHTTEQQAQGFAATLNYQVVVTQSEWHMGNAILSRWPIIRHGQIALPNAKGDPAHRRALFAVLDSPWGPWPVICTHLDHRFDESAVRMLQVDAIADLALSLRGDPKIDLPVLLGGDFNAVPDSDEIRRLTGRTSVRHPNLVFADMWELRGEDSGHTWSSANPYLADANWPNRRLDYLFVSWPRPKPAGHPSKIWLAGVNPIDGVQGSDHYAVVADVRVPEILSGATPSS</sequence>
<dbReference type="PANTHER" id="PTHR14859">
    <property type="entry name" value="CALCOFLUOR WHITE HYPERSENSITIVE PROTEIN PRECURSOR"/>
    <property type="match status" value="1"/>
</dbReference>
<name>A0A6J6GDS1_9ZZZZ</name>
<dbReference type="EMBL" id="CAFBNZ010000010">
    <property type="protein sequence ID" value="CAB4966915.1"/>
    <property type="molecule type" value="Genomic_DNA"/>
</dbReference>
<evidence type="ECO:0000259" key="1">
    <source>
        <dbReference type="Pfam" id="PF03372"/>
    </source>
</evidence>
<gene>
    <name evidence="2" type="ORF">UFOPK1421_00129</name>
    <name evidence="3" type="ORF">UFOPK1820_00572</name>
    <name evidence="4" type="ORF">UFOPK2921_00269</name>
    <name evidence="5" type="ORF">UFOPK3889_00126</name>
    <name evidence="6" type="ORF">UFOPK4275_00050</name>
    <name evidence="7" type="ORF">UFOPK4422_00664</name>
</gene>
<dbReference type="AlphaFoldDB" id="A0A6J6GDS1"/>
<accession>A0A6J6GDS1</accession>
<dbReference type="InterPro" id="IPR036691">
    <property type="entry name" value="Endo/exonu/phosph_ase_sf"/>
</dbReference>
<evidence type="ECO:0000313" key="6">
    <source>
        <dbReference type="EMBL" id="CAB5044043.1"/>
    </source>
</evidence>
<organism evidence="3">
    <name type="scientific">freshwater metagenome</name>
    <dbReference type="NCBI Taxonomy" id="449393"/>
    <lineage>
        <taxon>unclassified sequences</taxon>
        <taxon>metagenomes</taxon>
        <taxon>ecological metagenomes</taxon>
    </lineage>
</organism>
<dbReference type="EMBL" id="CAEZZV010000021">
    <property type="protein sequence ID" value="CAB4771224.1"/>
    <property type="molecule type" value="Genomic_DNA"/>
</dbReference>